<keyword evidence="10" id="KW-0934">Plastid</keyword>
<dbReference type="GO" id="GO:0005524">
    <property type="term" value="F:ATP binding"/>
    <property type="evidence" value="ECO:0007669"/>
    <property type="project" value="UniProtKB-UniRule"/>
</dbReference>
<dbReference type="Gene3D" id="3.40.1160.10">
    <property type="entry name" value="Acetylglutamate kinase-like"/>
    <property type="match status" value="1"/>
</dbReference>
<dbReference type="FunFam" id="3.40.1160.10:FF:000004">
    <property type="entry name" value="Acetylglutamate kinase"/>
    <property type="match status" value="1"/>
</dbReference>
<keyword evidence="5 8" id="KW-0547">Nucleotide-binding</keyword>
<dbReference type="InterPro" id="IPR037528">
    <property type="entry name" value="ArgB"/>
</dbReference>
<feature type="site" description="Transition state stabilizer" evidence="8">
    <location>
        <position position="28"/>
    </location>
</feature>
<evidence type="ECO:0000256" key="4">
    <source>
        <dbReference type="ARBA" id="ARBA00022679"/>
    </source>
</evidence>
<keyword evidence="7 8" id="KW-0067">ATP-binding</keyword>
<dbReference type="EMBL" id="KR814486">
    <property type="protein sequence ID" value="ALN11834.1"/>
    <property type="molecule type" value="Genomic_DNA"/>
</dbReference>
<accession>A0A1B0RRI5</accession>
<dbReference type="InterPro" id="IPR004662">
    <property type="entry name" value="AcgluKinase_fam"/>
</dbReference>
<dbReference type="GO" id="GO:0003991">
    <property type="term" value="F:acetylglutamate kinase activity"/>
    <property type="evidence" value="ECO:0007669"/>
    <property type="project" value="UniProtKB-UniRule"/>
</dbReference>
<reference evidence="10" key="1">
    <citation type="journal article" date="2016" name="Bot. Marina">
        <title>Genomic and phylogenetic analysis of Ceramium cimbricum (Ceramiales, Rhodophyta) from the Atlantic and Pacific Oceans supports the naming of a new invasive Pacific entity Ceramium sungminbooi sp. nov.</title>
        <authorList>
            <person name="Hughey J.R."/>
            <person name="Boo G.H."/>
        </authorList>
    </citation>
    <scope>NUCLEOTIDE SEQUENCE</scope>
</reference>
<feature type="binding site" evidence="8">
    <location>
        <position position="85"/>
    </location>
    <ligand>
        <name>substrate</name>
    </ligand>
</feature>
<sequence length="283" mass="31093">MSTFNFNWFLDNCLPFIYKLRNKVIVIKYGGAAMKNNHLKAQVIKDILFLFSLGIKVVLVHGGGPFINDWLNLLNIEPKFENGIRTTDAKTMEVVEMVLVGKINKELVNLININDNIGIGLSGKDSNLLLASNMFNDSNNLVGKIDSVNIKVLTLLLDNGYIPVIASVASSCDLITYNINADTAAGTIAQALNAEKLVLLTDTPGILLDIKEPDSLQKKLDIDSVQDLCEHNIISGGMIPKVQCCLHALKNNVKTTHIIDGRIQHSLLFELLTSDRIGSQIVL</sequence>
<dbReference type="NCBIfam" id="TIGR00761">
    <property type="entry name" value="argB"/>
    <property type="match status" value="1"/>
</dbReference>
<evidence type="ECO:0000259" key="9">
    <source>
        <dbReference type="Pfam" id="PF00696"/>
    </source>
</evidence>
<comment type="pathway">
    <text evidence="1 8">Amino-acid biosynthesis; L-arginine biosynthesis; N(2)-acetyl-L-ornithine from L-glutamate: step 2/4.</text>
</comment>
<dbReference type="InterPro" id="IPR041727">
    <property type="entry name" value="NAGK-C"/>
</dbReference>
<evidence type="ECO:0000256" key="7">
    <source>
        <dbReference type="ARBA" id="ARBA00022840"/>
    </source>
</evidence>
<dbReference type="PANTHER" id="PTHR23342:SF0">
    <property type="entry name" value="N-ACETYLGLUTAMATE SYNTHASE, MITOCHONDRIAL"/>
    <property type="match status" value="1"/>
</dbReference>
<evidence type="ECO:0000256" key="3">
    <source>
        <dbReference type="ARBA" id="ARBA00022605"/>
    </source>
</evidence>
<comment type="catalytic activity">
    <reaction evidence="8">
        <text>N-acetyl-L-glutamate + ATP = N-acetyl-L-glutamyl 5-phosphate + ADP</text>
        <dbReference type="Rhea" id="RHEA:14629"/>
        <dbReference type="ChEBI" id="CHEBI:30616"/>
        <dbReference type="ChEBI" id="CHEBI:44337"/>
        <dbReference type="ChEBI" id="CHEBI:57936"/>
        <dbReference type="ChEBI" id="CHEBI:456216"/>
        <dbReference type="EC" id="2.7.2.8"/>
    </reaction>
</comment>
<geneLocation type="plastid" evidence="10"/>
<dbReference type="EC" id="2.7.2.8" evidence="8"/>
<evidence type="ECO:0000256" key="2">
    <source>
        <dbReference type="ARBA" id="ARBA00022571"/>
    </source>
</evidence>
<evidence type="ECO:0000256" key="5">
    <source>
        <dbReference type="ARBA" id="ARBA00022741"/>
    </source>
</evidence>
<comment type="function">
    <text evidence="8">Catalyzes the ATP-dependent phosphorylation of N-acetyl-L-glutamate.</text>
</comment>
<dbReference type="InterPro" id="IPR001057">
    <property type="entry name" value="Glu/AcGlu_kinase"/>
</dbReference>
<dbReference type="PIRSF" id="PIRSF000728">
    <property type="entry name" value="NAGK"/>
    <property type="match status" value="1"/>
</dbReference>
<feature type="binding site" evidence="8">
    <location>
        <begin position="63"/>
        <end position="64"/>
    </location>
    <ligand>
        <name>substrate</name>
    </ligand>
</feature>
<evidence type="ECO:0000313" key="10">
    <source>
        <dbReference type="EMBL" id="AKU47387.1"/>
    </source>
</evidence>
<organism evidence="10">
    <name type="scientific">Campylaephora sungminbooi</name>
    <dbReference type="NCBI Taxonomy" id="1896769"/>
    <lineage>
        <taxon>Eukaryota</taxon>
        <taxon>Rhodophyta</taxon>
        <taxon>Florideophyceae</taxon>
        <taxon>Rhodymeniophycidae</taxon>
        <taxon>Ceramiales</taxon>
        <taxon>Ceramiaceae</taxon>
        <taxon>Campylaephora</taxon>
    </lineage>
</organism>
<dbReference type="RefSeq" id="YP_009300468.1">
    <property type="nucleotide sequence ID" value="NC_031211.1"/>
</dbReference>
<name>A0A1B0RRI5_9FLOR</name>
<dbReference type="PANTHER" id="PTHR23342">
    <property type="entry name" value="N-ACETYLGLUTAMATE SYNTHASE"/>
    <property type="match status" value="1"/>
</dbReference>
<evidence type="ECO:0000256" key="6">
    <source>
        <dbReference type="ARBA" id="ARBA00022777"/>
    </source>
</evidence>
<dbReference type="GO" id="GO:0005737">
    <property type="term" value="C:cytoplasm"/>
    <property type="evidence" value="ECO:0007669"/>
    <property type="project" value="InterPro"/>
</dbReference>
<feature type="domain" description="Aspartate/glutamate/uridylate kinase" evidence="9">
    <location>
        <begin position="23"/>
        <end position="260"/>
    </location>
</feature>
<dbReference type="GO" id="GO:0042450">
    <property type="term" value="P:L-arginine biosynthetic process via ornithine"/>
    <property type="evidence" value="ECO:0007669"/>
    <property type="project" value="UniProtKB-UniRule"/>
</dbReference>
<dbReference type="Pfam" id="PF00696">
    <property type="entry name" value="AA_kinase"/>
    <property type="match status" value="1"/>
</dbReference>
<keyword evidence="3 8" id="KW-0028">Amino-acid biosynthesis</keyword>
<proteinExistence type="inferred from homology"/>
<dbReference type="InterPro" id="IPR036393">
    <property type="entry name" value="AceGlu_kinase-like_sf"/>
</dbReference>
<dbReference type="GeneID" id="29078040"/>
<keyword evidence="4 8" id="KW-0808">Transferase</keyword>
<dbReference type="InterPro" id="IPR001048">
    <property type="entry name" value="Asp/Glu/Uridylate_kinase"/>
</dbReference>
<evidence type="ECO:0000256" key="8">
    <source>
        <dbReference type="HAMAP-Rule" id="MF_00082"/>
    </source>
</evidence>
<gene>
    <name evidence="8 10" type="primary">argB</name>
</gene>
<dbReference type="UniPathway" id="UPA00068">
    <property type="reaction ID" value="UER00107"/>
</dbReference>
<evidence type="ECO:0000256" key="1">
    <source>
        <dbReference type="ARBA" id="ARBA00004828"/>
    </source>
</evidence>
<protein>
    <recommendedName>
        <fullName evidence="8">Acetylglutamate kinase</fullName>
        <ecNumber evidence="8">2.7.2.8</ecNumber>
    </recommendedName>
    <alternativeName>
        <fullName evidence="8">N-acetyl-L-glutamate 5-phosphotransferase</fullName>
    </alternativeName>
    <alternativeName>
        <fullName evidence="8">NAG kinase</fullName>
        <shortName evidence="8">NAGK</shortName>
    </alternativeName>
</protein>
<keyword evidence="6 8" id="KW-0418">Kinase</keyword>
<dbReference type="PRINTS" id="PR00474">
    <property type="entry name" value="GLU5KINASE"/>
</dbReference>
<dbReference type="SUPFAM" id="SSF53633">
    <property type="entry name" value="Carbamate kinase-like"/>
    <property type="match status" value="1"/>
</dbReference>
<feature type="site" description="Transition state stabilizer" evidence="8">
    <location>
        <position position="241"/>
    </location>
</feature>
<dbReference type="EMBL" id="KR025491">
    <property type="protein sequence ID" value="AKU47387.1"/>
    <property type="molecule type" value="Genomic_DNA"/>
</dbReference>
<feature type="binding site" evidence="8">
    <location>
        <position position="178"/>
    </location>
    <ligand>
        <name>substrate</name>
    </ligand>
</feature>
<dbReference type="CDD" id="cd04250">
    <property type="entry name" value="AAK_NAGK-C"/>
    <property type="match status" value="1"/>
</dbReference>
<dbReference type="HAMAP" id="MF_00082">
    <property type="entry name" value="ArgB"/>
    <property type="match status" value="1"/>
</dbReference>
<comment type="similarity">
    <text evidence="8">Belongs to the acetylglutamate kinase family. ArgB subfamily.</text>
</comment>
<dbReference type="AlphaFoldDB" id="A0A1B0RRI5"/>
<keyword evidence="2 8" id="KW-0055">Arginine biosynthesis</keyword>